<dbReference type="EMBL" id="CM056742">
    <property type="protein sequence ID" value="KAJ8678861.1"/>
    <property type="molecule type" value="Genomic_DNA"/>
</dbReference>
<organism evidence="1 2">
    <name type="scientific">Eretmocerus hayati</name>
    <dbReference type="NCBI Taxonomy" id="131215"/>
    <lineage>
        <taxon>Eukaryota</taxon>
        <taxon>Metazoa</taxon>
        <taxon>Ecdysozoa</taxon>
        <taxon>Arthropoda</taxon>
        <taxon>Hexapoda</taxon>
        <taxon>Insecta</taxon>
        <taxon>Pterygota</taxon>
        <taxon>Neoptera</taxon>
        <taxon>Endopterygota</taxon>
        <taxon>Hymenoptera</taxon>
        <taxon>Apocrita</taxon>
        <taxon>Proctotrupomorpha</taxon>
        <taxon>Chalcidoidea</taxon>
        <taxon>Aphelinidae</taxon>
        <taxon>Aphelininae</taxon>
        <taxon>Eretmocerus</taxon>
    </lineage>
</organism>
<keyword evidence="2" id="KW-1185">Reference proteome</keyword>
<comment type="caution">
    <text evidence="1">The sequence shown here is derived from an EMBL/GenBank/DDBJ whole genome shotgun (WGS) entry which is preliminary data.</text>
</comment>
<feature type="non-terminal residue" evidence="1">
    <location>
        <position position="1"/>
    </location>
</feature>
<dbReference type="Proteomes" id="UP001239111">
    <property type="component" value="Chromosome 2"/>
</dbReference>
<proteinExistence type="predicted"/>
<protein>
    <submittedName>
        <fullName evidence="1">Uncharacterized protein</fullName>
    </submittedName>
</protein>
<reference evidence="1" key="1">
    <citation type="submission" date="2023-04" db="EMBL/GenBank/DDBJ databases">
        <title>A chromosome-level genome assembly of the parasitoid wasp Eretmocerus hayati.</title>
        <authorList>
            <person name="Zhong Y."/>
            <person name="Liu S."/>
            <person name="Liu Y."/>
        </authorList>
    </citation>
    <scope>NUCLEOTIDE SEQUENCE</scope>
    <source>
        <strain evidence="1">ZJU_SS_LIU_2023</strain>
    </source>
</reference>
<name>A0ACC2P613_9HYME</name>
<accession>A0ACC2P613</accession>
<evidence type="ECO:0000313" key="1">
    <source>
        <dbReference type="EMBL" id="KAJ8678861.1"/>
    </source>
</evidence>
<sequence>ADISCGQSDSSNRQARIVGGENAIPQEFPWLVSITRKGGHFCGGTILNSRFIMTAAHCFCSRDEMMSVGQLRVTLGEHNLAGPELPLSSSESVRSMIVHPGFRCGKYDSDIALLELSATIAWSDSVQPACLPPESGRAGYSAFGGQSAVAAGWGWLGEDKSQYSKSNILQKVGVNVIEDEVCSEWFASEGKAFRVKYGQMCAGHEKGEKDACAADSGGPLMFAGRDKKTMVIGIVSTGIGCARKRLPGIYTRVSEFVPWIVKNTQK</sequence>
<evidence type="ECO:0000313" key="2">
    <source>
        <dbReference type="Proteomes" id="UP001239111"/>
    </source>
</evidence>
<gene>
    <name evidence="1" type="ORF">QAD02_014648</name>
</gene>